<dbReference type="GO" id="GO:0097500">
    <property type="term" value="P:receptor localization to non-motile cilium"/>
    <property type="evidence" value="ECO:0007669"/>
    <property type="project" value="TreeGrafter"/>
</dbReference>
<reference evidence="2" key="1">
    <citation type="submission" date="2025-08" db="UniProtKB">
        <authorList>
            <consortium name="RefSeq"/>
        </authorList>
    </citation>
    <scope>IDENTIFICATION</scope>
    <source>
        <tissue evidence="2">Whole body</tissue>
    </source>
</reference>
<dbReference type="GeneID" id="112688887"/>
<dbReference type="Proteomes" id="UP000694846">
    <property type="component" value="Unplaced"/>
</dbReference>
<dbReference type="GO" id="GO:0034464">
    <property type="term" value="C:BBSome"/>
    <property type="evidence" value="ECO:0007669"/>
    <property type="project" value="InterPro"/>
</dbReference>
<gene>
    <name evidence="2" type="primary">LOC112688887</name>
</gene>
<dbReference type="Pfam" id="PF14777">
    <property type="entry name" value="BBIP10"/>
    <property type="match status" value="1"/>
</dbReference>
<dbReference type="GO" id="GO:0060271">
    <property type="term" value="P:cilium assembly"/>
    <property type="evidence" value="ECO:0007669"/>
    <property type="project" value="InterPro"/>
</dbReference>
<dbReference type="PANTHER" id="PTHR28596:SF1">
    <property type="entry name" value="BBSOME-INTERACTING PROTEIN 1"/>
    <property type="match status" value="1"/>
</dbReference>
<dbReference type="OrthoDB" id="2154978at2759"/>
<proteinExistence type="predicted"/>
<evidence type="ECO:0000313" key="1">
    <source>
        <dbReference type="Proteomes" id="UP000694846"/>
    </source>
</evidence>
<accession>A0A8B8G678</accession>
<dbReference type="InterPro" id="IPR028233">
    <property type="entry name" value="BBIP10"/>
</dbReference>
<name>A0A8B8G678_9HEMI</name>
<keyword evidence="1" id="KW-1185">Reference proteome</keyword>
<dbReference type="AlphaFoldDB" id="A0A8B8G678"/>
<dbReference type="PANTHER" id="PTHR28596">
    <property type="entry name" value="BBSOME-INTERACTING PROTEIN 1"/>
    <property type="match status" value="1"/>
</dbReference>
<sequence length="75" mass="8408">MQDDNSSLEPSGGNITPVLENSVSIKHFVPKVGLLHHKESPQLILCKPKLMPLKSMTLEKLQKMQSEAEKKLSNR</sequence>
<dbReference type="RefSeq" id="XP_025418086.1">
    <property type="nucleotide sequence ID" value="XM_025562301.1"/>
</dbReference>
<organism evidence="1 2">
    <name type="scientific">Sipha flava</name>
    <name type="common">yellow sugarcane aphid</name>
    <dbReference type="NCBI Taxonomy" id="143950"/>
    <lineage>
        <taxon>Eukaryota</taxon>
        <taxon>Metazoa</taxon>
        <taxon>Ecdysozoa</taxon>
        <taxon>Arthropoda</taxon>
        <taxon>Hexapoda</taxon>
        <taxon>Insecta</taxon>
        <taxon>Pterygota</taxon>
        <taxon>Neoptera</taxon>
        <taxon>Paraneoptera</taxon>
        <taxon>Hemiptera</taxon>
        <taxon>Sternorrhyncha</taxon>
        <taxon>Aphidomorpha</taxon>
        <taxon>Aphidoidea</taxon>
        <taxon>Aphididae</taxon>
        <taxon>Sipha</taxon>
    </lineage>
</organism>
<protein>
    <submittedName>
        <fullName evidence="2">BBSome-interacting protein 1</fullName>
    </submittedName>
</protein>
<dbReference type="CTD" id="92482"/>
<evidence type="ECO:0000313" key="2">
    <source>
        <dbReference type="RefSeq" id="XP_025418086.1"/>
    </source>
</evidence>